<evidence type="ECO:0000313" key="3">
    <source>
        <dbReference type="Proteomes" id="UP000253941"/>
    </source>
</evidence>
<feature type="compositionally biased region" description="Basic and acidic residues" evidence="1">
    <location>
        <begin position="53"/>
        <end position="64"/>
    </location>
</feature>
<protein>
    <submittedName>
        <fullName evidence="2">Uncharacterized protein</fullName>
    </submittedName>
</protein>
<organism evidence="2 3">
    <name type="scientific">Ferruginivarius sediminum</name>
    <dbReference type="NCBI Taxonomy" id="2661937"/>
    <lineage>
        <taxon>Bacteria</taxon>
        <taxon>Pseudomonadati</taxon>
        <taxon>Pseudomonadota</taxon>
        <taxon>Alphaproteobacteria</taxon>
        <taxon>Rhodospirillales</taxon>
        <taxon>Rhodospirillaceae</taxon>
        <taxon>Ferruginivarius</taxon>
    </lineage>
</organism>
<feature type="compositionally biased region" description="Low complexity" evidence="1">
    <location>
        <begin position="71"/>
        <end position="82"/>
    </location>
</feature>
<accession>A0A369T708</accession>
<feature type="compositionally biased region" description="Basic and acidic residues" evidence="1">
    <location>
        <begin position="8"/>
        <end position="32"/>
    </location>
</feature>
<dbReference type="EMBL" id="QPMH01000015">
    <property type="protein sequence ID" value="RDD61119.1"/>
    <property type="molecule type" value="Genomic_DNA"/>
</dbReference>
<sequence>MHRTGQRGRADRRAPGARQRGKEPCRPPEHRVGSRRASGGPGKSTPGKGSPPRRKEAPARRSPRESATGEGSAARRTGAPARRGPRGKARGRIDAGGGRRARPARLTRVAA</sequence>
<name>A0A369T708_9PROT</name>
<evidence type="ECO:0000313" key="2">
    <source>
        <dbReference type="EMBL" id="RDD61119.1"/>
    </source>
</evidence>
<reference evidence="2 3" key="1">
    <citation type="submission" date="2018-07" db="EMBL/GenBank/DDBJ databases">
        <title>Venubactetium sediminum gen. nov., sp. nov., isolated from a marine solar saltern.</title>
        <authorList>
            <person name="Wang S."/>
        </authorList>
    </citation>
    <scope>NUCLEOTIDE SEQUENCE [LARGE SCALE GENOMIC DNA]</scope>
    <source>
        <strain evidence="2 3">WD2A32</strain>
    </source>
</reference>
<comment type="caution">
    <text evidence="2">The sequence shown here is derived from an EMBL/GenBank/DDBJ whole genome shotgun (WGS) entry which is preliminary data.</text>
</comment>
<gene>
    <name evidence="2" type="ORF">DRB17_14565</name>
</gene>
<evidence type="ECO:0000256" key="1">
    <source>
        <dbReference type="SAM" id="MobiDB-lite"/>
    </source>
</evidence>
<feature type="region of interest" description="Disordered" evidence="1">
    <location>
        <begin position="1"/>
        <end position="111"/>
    </location>
</feature>
<dbReference type="Proteomes" id="UP000253941">
    <property type="component" value="Unassembled WGS sequence"/>
</dbReference>
<proteinExistence type="predicted"/>
<keyword evidence="3" id="KW-1185">Reference proteome</keyword>
<dbReference type="AlphaFoldDB" id="A0A369T708"/>